<name>A0AAD0RZF0_9NEIS</name>
<dbReference type="SUPFAM" id="SSF50475">
    <property type="entry name" value="FMN-binding split barrel"/>
    <property type="match status" value="1"/>
</dbReference>
<organism evidence="1 2">
    <name type="scientific">Chromobacterium rhizoryzae</name>
    <dbReference type="NCBI Taxonomy" id="1778675"/>
    <lineage>
        <taxon>Bacteria</taxon>
        <taxon>Pseudomonadati</taxon>
        <taxon>Pseudomonadota</taxon>
        <taxon>Betaproteobacteria</taxon>
        <taxon>Neisseriales</taxon>
        <taxon>Chromobacteriaceae</taxon>
        <taxon>Chromobacterium</taxon>
    </lineage>
</organism>
<sequence length="207" mass="22471">MGAGAMMYTPDAFSGRPAALTELLAAHPFATLITPQADGESWISHLVLLADPEQPDCLLGHLARANPHSQALLRGGSVALFHGEHGYVSPAWYAAGGAQVPTWNYRVAHAHGVAEEMEGAALLSQLERQVRCFEGESGWRLPSENPAIQAMQRAVVGFRLRVKRWDIKEKLSQNRSAVDRNGVSAALERMGGENDALARAVRDARRD</sequence>
<dbReference type="InterPro" id="IPR012349">
    <property type="entry name" value="Split_barrel_FMN-bd"/>
</dbReference>
<dbReference type="InterPro" id="IPR007396">
    <property type="entry name" value="TR_PAI2-type"/>
</dbReference>
<dbReference type="PANTHER" id="PTHR35802">
    <property type="entry name" value="PROTEASE SYNTHASE AND SPORULATION PROTEIN PAI 2"/>
    <property type="match status" value="1"/>
</dbReference>
<protein>
    <submittedName>
        <fullName evidence="1">FMN-binding negative transcriptional regulator</fullName>
    </submittedName>
</protein>
<dbReference type="KEGG" id="crz:D1345_22340"/>
<dbReference type="Gene3D" id="2.30.110.10">
    <property type="entry name" value="Electron Transport, Fmn-binding Protein, Chain A"/>
    <property type="match status" value="1"/>
</dbReference>
<reference evidence="1 2" key="1">
    <citation type="submission" date="2018-08" db="EMBL/GenBank/DDBJ databases">
        <title>Complete genome sequence of JP2-74.</title>
        <authorList>
            <person name="Wu L."/>
        </authorList>
    </citation>
    <scope>NUCLEOTIDE SEQUENCE [LARGE SCALE GENOMIC DNA]</scope>
    <source>
        <strain evidence="1 2">JP2-74</strain>
    </source>
</reference>
<evidence type="ECO:0000313" key="1">
    <source>
        <dbReference type="EMBL" id="AXT48733.1"/>
    </source>
</evidence>
<proteinExistence type="predicted"/>
<dbReference type="Pfam" id="PF04299">
    <property type="entry name" value="FMN_bind_2"/>
    <property type="match status" value="1"/>
</dbReference>
<keyword evidence="2" id="KW-1185">Reference proteome</keyword>
<dbReference type="Proteomes" id="UP000259465">
    <property type="component" value="Chromosome"/>
</dbReference>
<dbReference type="EMBL" id="CP031968">
    <property type="protein sequence ID" value="AXT48733.1"/>
    <property type="molecule type" value="Genomic_DNA"/>
</dbReference>
<dbReference type="PIRSF" id="PIRSF010372">
    <property type="entry name" value="PaiB"/>
    <property type="match status" value="1"/>
</dbReference>
<accession>A0AAD0RZF0</accession>
<dbReference type="PANTHER" id="PTHR35802:SF1">
    <property type="entry name" value="PROTEASE SYNTHASE AND SPORULATION PROTEIN PAI 2"/>
    <property type="match status" value="1"/>
</dbReference>
<evidence type="ECO:0000313" key="2">
    <source>
        <dbReference type="Proteomes" id="UP000259465"/>
    </source>
</evidence>
<dbReference type="AlphaFoldDB" id="A0AAD0RZF0"/>
<gene>
    <name evidence="1" type="ORF">D1345_22340</name>
</gene>